<dbReference type="OrthoDB" id="3195714at2759"/>
<keyword evidence="2" id="KW-1185">Reference proteome</keyword>
<organism evidence="1 2">
    <name type="scientific">Bondarzewia mesenterica</name>
    <dbReference type="NCBI Taxonomy" id="1095465"/>
    <lineage>
        <taxon>Eukaryota</taxon>
        <taxon>Fungi</taxon>
        <taxon>Dikarya</taxon>
        <taxon>Basidiomycota</taxon>
        <taxon>Agaricomycotina</taxon>
        <taxon>Agaricomycetes</taxon>
        <taxon>Russulales</taxon>
        <taxon>Bondarzewiaceae</taxon>
        <taxon>Bondarzewia</taxon>
    </lineage>
</organism>
<dbReference type="AlphaFoldDB" id="A0A4S4LIU9"/>
<name>A0A4S4LIU9_9AGAM</name>
<dbReference type="EMBL" id="SGPL01000489">
    <property type="protein sequence ID" value="THH11966.1"/>
    <property type="molecule type" value="Genomic_DNA"/>
</dbReference>
<gene>
    <name evidence="1" type="ORF">EW146_g7866</name>
</gene>
<comment type="caution">
    <text evidence="1">The sequence shown here is derived from an EMBL/GenBank/DDBJ whole genome shotgun (WGS) entry which is preliminary data.</text>
</comment>
<accession>A0A4S4LIU9</accession>
<evidence type="ECO:0000313" key="2">
    <source>
        <dbReference type="Proteomes" id="UP000310158"/>
    </source>
</evidence>
<sequence>MRARLAELDTELNYLKFRIAEWKEFASADHEEYYGFRDYLLRKLSEHMITEMEILSAVLGGCLQFLRTSDVPAYCQSLIYAFMETASEGEINREMHIEEWTRYSRAKSQDDDDTPSMIHLFDRMRDEIALLEEKSSRFRRMLEEFLVLVAQVEDMNSKHMHLCRRPWDYAARGCAGTPLRSWVTASTISASRSSLPPILSDEDSDLSV</sequence>
<reference evidence="1 2" key="1">
    <citation type="submission" date="2019-02" db="EMBL/GenBank/DDBJ databases">
        <title>Genome sequencing of the rare red list fungi Bondarzewia mesenterica.</title>
        <authorList>
            <person name="Buettner E."/>
            <person name="Kellner H."/>
        </authorList>
    </citation>
    <scope>NUCLEOTIDE SEQUENCE [LARGE SCALE GENOMIC DNA]</scope>
    <source>
        <strain evidence="1 2">DSM 108281</strain>
    </source>
</reference>
<protein>
    <submittedName>
        <fullName evidence="1">Uncharacterized protein</fullName>
    </submittedName>
</protein>
<dbReference type="Proteomes" id="UP000310158">
    <property type="component" value="Unassembled WGS sequence"/>
</dbReference>
<evidence type="ECO:0000313" key="1">
    <source>
        <dbReference type="EMBL" id="THH11966.1"/>
    </source>
</evidence>
<proteinExistence type="predicted"/>